<keyword evidence="3" id="KW-1185">Reference proteome</keyword>
<gene>
    <name evidence="2" type="ORF">Prum_102950</name>
</gene>
<dbReference type="Pfam" id="PF10335">
    <property type="entry name" value="DUF294_C"/>
    <property type="match status" value="1"/>
</dbReference>
<proteinExistence type="predicted"/>
<evidence type="ECO:0000259" key="1">
    <source>
        <dbReference type="Pfam" id="PF10335"/>
    </source>
</evidence>
<protein>
    <recommendedName>
        <fullName evidence="1">DUF294 domain-containing protein</fullName>
    </recommendedName>
</protein>
<dbReference type="Proteomes" id="UP000482960">
    <property type="component" value="Unassembled WGS sequence"/>
</dbReference>
<dbReference type="EMBL" id="BLPG01000003">
    <property type="protein sequence ID" value="GFJ96653.1"/>
    <property type="molecule type" value="Genomic_DNA"/>
</dbReference>
<dbReference type="InterPro" id="IPR018821">
    <property type="entry name" value="DUF294_put_nucleoTrafse_sb-bd"/>
</dbReference>
<evidence type="ECO:0000313" key="2">
    <source>
        <dbReference type="EMBL" id="GFJ96653.1"/>
    </source>
</evidence>
<reference evidence="2 3" key="2">
    <citation type="submission" date="2020-03" db="EMBL/GenBank/DDBJ databases">
        <authorList>
            <person name="Ichikawa N."/>
            <person name="Kimura A."/>
            <person name="Kitahashi Y."/>
            <person name="Uohara A."/>
        </authorList>
    </citation>
    <scope>NUCLEOTIDE SEQUENCE [LARGE SCALE GENOMIC DNA]</scope>
    <source>
        <strain evidence="2 3">NBRC 108638</strain>
    </source>
</reference>
<accession>A0A6V8LHB5</accession>
<dbReference type="AlphaFoldDB" id="A0A6V8LHB5"/>
<evidence type="ECO:0000313" key="3">
    <source>
        <dbReference type="Proteomes" id="UP000482960"/>
    </source>
</evidence>
<feature type="domain" description="DUF294" evidence="1">
    <location>
        <begin position="2"/>
        <end position="43"/>
    </location>
</feature>
<sequence length="51" mass="5910">MEAIRAGSTPDTFIAPKELDTLTRRHLRETFRAVALVQARVDRNWLYRLPG</sequence>
<name>A0A6V8LHB5_9ACTN</name>
<organism evidence="2 3">
    <name type="scientific">Phytohabitans rumicis</name>
    <dbReference type="NCBI Taxonomy" id="1076125"/>
    <lineage>
        <taxon>Bacteria</taxon>
        <taxon>Bacillati</taxon>
        <taxon>Actinomycetota</taxon>
        <taxon>Actinomycetes</taxon>
        <taxon>Micromonosporales</taxon>
        <taxon>Micromonosporaceae</taxon>
    </lineage>
</organism>
<comment type="caution">
    <text evidence="2">The sequence shown here is derived from an EMBL/GenBank/DDBJ whole genome shotgun (WGS) entry which is preliminary data.</text>
</comment>
<reference evidence="2 3" key="1">
    <citation type="submission" date="2020-03" db="EMBL/GenBank/DDBJ databases">
        <title>Whole genome shotgun sequence of Phytohabitans rumicis NBRC 108638.</title>
        <authorList>
            <person name="Komaki H."/>
            <person name="Tamura T."/>
        </authorList>
    </citation>
    <scope>NUCLEOTIDE SEQUENCE [LARGE SCALE GENOMIC DNA]</scope>
    <source>
        <strain evidence="2 3">NBRC 108638</strain>
    </source>
</reference>